<dbReference type="OrthoDB" id="1098070at2"/>
<dbReference type="EMBL" id="SWBO01000016">
    <property type="protein sequence ID" value="TKB96581.1"/>
    <property type="molecule type" value="Genomic_DNA"/>
</dbReference>
<dbReference type="AlphaFoldDB" id="A0A4U1BV15"/>
<reference evidence="2 3" key="1">
    <citation type="submission" date="2019-04" db="EMBL/GenBank/DDBJ databases">
        <title>Pedobacter sp. AR-2-6 sp. nov., isolated from Arctic soil.</title>
        <authorList>
            <person name="Dahal R.H."/>
            <person name="Kim D.-U."/>
        </authorList>
    </citation>
    <scope>NUCLEOTIDE SEQUENCE [LARGE SCALE GENOMIC DNA]</scope>
    <source>
        <strain evidence="2 3">AR-2-6</strain>
    </source>
</reference>
<accession>A0A4U1BV15</accession>
<dbReference type="InterPro" id="IPR035093">
    <property type="entry name" value="RelE/ParE_toxin_dom_sf"/>
</dbReference>
<keyword evidence="3" id="KW-1185">Reference proteome</keyword>
<comment type="caution">
    <text evidence="2">The sequence shown here is derived from an EMBL/GenBank/DDBJ whole genome shotgun (WGS) entry which is preliminary data.</text>
</comment>
<name>A0A4U1BV15_9SPHI</name>
<dbReference type="Proteomes" id="UP000310477">
    <property type="component" value="Unassembled WGS sequence"/>
</dbReference>
<dbReference type="InterPro" id="IPR007712">
    <property type="entry name" value="RelE/ParE_toxin"/>
</dbReference>
<evidence type="ECO:0000256" key="1">
    <source>
        <dbReference type="ARBA" id="ARBA00022649"/>
    </source>
</evidence>
<protein>
    <submittedName>
        <fullName evidence="2">Type II toxin-antitoxin system RelE/ParE family toxin</fullName>
    </submittedName>
</protein>
<proteinExistence type="predicted"/>
<dbReference type="Gene3D" id="3.30.2310.20">
    <property type="entry name" value="RelE-like"/>
    <property type="match status" value="1"/>
</dbReference>
<evidence type="ECO:0000313" key="2">
    <source>
        <dbReference type="EMBL" id="TKB96581.1"/>
    </source>
</evidence>
<gene>
    <name evidence="2" type="ORF">FA045_17670</name>
</gene>
<sequence>MKNGYEIVWSDFALNELEKTITYLEENWTEKELKTLALRLESILILISENPFLFQASDVKKDLRRAIILKHNTLYYRLKNNKIEIISFFSNRQNPRKRKLK</sequence>
<dbReference type="Pfam" id="PF05016">
    <property type="entry name" value="ParE_toxin"/>
    <property type="match status" value="1"/>
</dbReference>
<evidence type="ECO:0000313" key="3">
    <source>
        <dbReference type="Proteomes" id="UP000310477"/>
    </source>
</evidence>
<organism evidence="2 3">
    <name type="scientific">Pedobacter cryotolerans</name>
    <dbReference type="NCBI Taxonomy" id="2571270"/>
    <lineage>
        <taxon>Bacteria</taxon>
        <taxon>Pseudomonadati</taxon>
        <taxon>Bacteroidota</taxon>
        <taxon>Sphingobacteriia</taxon>
        <taxon>Sphingobacteriales</taxon>
        <taxon>Sphingobacteriaceae</taxon>
        <taxon>Pedobacter</taxon>
    </lineage>
</organism>
<keyword evidence="1" id="KW-1277">Toxin-antitoxin system</keyword>
<dbReference type="RefSeq" id="WP_136878413.1">
    <property type="nucleotide sequence ID" value="NZ_SWBO01000016.1"/>
</dbReference>